<dbReference type="EMBL" id="KN847335">
    <property type="protein sequence ID" value="KIW43830.1"/>
    <property type="molecule type" value="Genomic_DNA"/>
</dbReference>
<dbReference type="Proteomes" id="UP000053342">
    <property type="component" value="Unassembled WGS sequence"/>
</dbReference>
<dbReference type="SMART" id="SM00320">
    <property type="entry name" value="WD40"/>
    <property type="match status" value="2"/>
</dbReference>
<keyword evidence="10" id="KW-1185">Reference proteome</keyword>
<dbReference type="GO" id="GO:0034399">
    <property type="term" value="C:nuclear periphery"/>
    <property type="evidence" value="ECO:0007669"/>
    <property type="project" value="TreeGrafter"/>
</dbReference>
<dbReference type="AlphaFoldDB" id="A0A0D2DMW9"/>
<dbReference type="RefSeq" id="XP_016264046.1">
    <property type="nucleotide sequence ID" value="XM_016405840.1"/>
</dbReference>
<feature type="region of interest" description="Disordered" evidence="6">
    <location>
        <begin position="57"/>
        <end position="78"/>
    </location>
</feature>
<keyword evidence="4" id="KW-0833">Ubl conjugation pathway</keyword>
<evidence type="ECO:0000256" key="2">
    <source>
        <dbReference type="ARBA" id="ARBA00022618"/>
    </source>
</evidence>
<feature type="region of interest" description="Disordered" evidence="6">
    <location>
        <begin position="122"/>
        <end position="171"/>
    </location>
</feature>
<accession>A0A0D2DMW9</accession>
<dbReference type="InterPro" id="IPR011044">
    <property type="entry name" value="Quino_amine_DH_bsu"/>
</dbReference>
<name>A0A0D2DMW9_9EURO</name>
<dbReference type="OrthoDB" id="2110451at2759"/>
<dbReference type="GO" id="GO:0070979">
    <property type="term" value="P:protein K11-linked ubiquitination"/>
    <property type="evidence" value="ECO:0007669"/>
    <property type="project" value="TreeGrafter"/>
</dbReference>
<dbReference type="InterPro" id="IPR024977">
    <property type="entry name" value="Apc4-like_WD40_dom"/>
</dbReference>
<proteinExistence type="predicted"/>
<dbReference type="Gene3D" id="2.130.10.10">
    <property type="entry name" value="YVTN repeat-like/Quinoprotein amine dehydrogenase"/>
    <property type="match status" value="1"/>
</dbReference>
<dbReference type="VEuPathDB" id="FungiDB:PV06_04892"/>
<dbReference type="InterPro" id="IPR001680">
    <property type="entry name" value="WD40_rpt"/>
</dbReference>
<dbReference type="GO" id="GO:0005680">
    <property type="term" value="C:anaphase-promoting complex"/>
    <property type="evidence" value="ECO:0007669"/>
    <property type="project" value="InterPro"/>
</dbReference>
<feature type="domain" description="Anaphase-promoting complex subunit 4 long" evidence="8">
    <location>
        <begin position="352"/>
        <end position="549"/>
    </location>
</feature>
<evidence type="ECO:0000259" key="7">
    <source>
        <dbReference type="Pfam" id="PF12894"/>
    </source>
</evidence>
<feature type="compositionally biased region" description="Low complexity" evidence="6">
    <location>
        <begin position="133"/>
        <end position="161"/>
    </location>
</feature>
<protein>
    <recommendedName>
        <fullName evidence="1">Anaphase-promoting complex subunit 4</fullName>
    </recommendedName>
</protein>
<reference evidence="9 10" key="1">
    <citation type="submission" date="2015-01" db="EMBL/GenBank/DDBJ databases">
        <title>The Genome Sequence of Exophiala oligosperma CBS72588.</title>
        <authorList>
            <consortium name="The Broad Institute Genomics Platform"/>
            <person name="Cuomo C."/>
            <person name="de Hoog S."/>
            <person name="Gorbushina A."/>
            <person name="Stielow B."/>
            <person name="Teixiera M."/>
            <person name="Abouelleil A."/>
            <person name="Chapman S.B."/>
            <person name="Priest M."/>
            <person name="Young S.K."/>
            <person name="Wortman J."/>
            <person name="Nusbaum C."/>
            <person name="Birren B."/>
        </authorList>
    </citation>
    <scope>NUCLEOTIDE SEQUENCE [LARGE SCALE GENOMIC DNA]</scope>
    <source>
        <strain evidence="9 10">CBS 72588</strain>
    </source>
</reference>
<dbReference type="GO" id="GO:0031145">
    <property type="term" value="P:anaphase-promoting complex-dependent catabolic process"/>
    <property type="evidence" value="ECO:0007669"/>
    <property type="project" value="InterPro"/>
</dbReference>
<evidence type="ECO:0000256" key="4">
    <source>
        <dbReference type="ARBA" id="ARBA00022786"/>
    </source>
</evidence>
<keyword evidence="2" id="KW-0132">Cell division</keyword>
<evidence type="ECO:0000256" key="5">
    <source>
        <dbReference type="ARBA" id="ARBA00023306"/>
    </source>
</evidence>
<dbReference type="GeneID" id="27356966"/>
<evidence type="ECO:0000313" key="10">
    <source>
        <dbReference type="Proteomes" id="UP000053342"/>
    </source>
</evidence>
<evidence type="ECO:0000256" key="6">
    <source>
        <dbReference type="SAM" id="MobiDB-lite"/>
    </source>
</evidence>
<dbReference type="SUPFAM" id="SSF50969">
    <property type="entry name" value="YVTN repeat-like/Quinoprotein amine dehydrogenase"/>
    <property type="match status" value="1"/>
</dbReference>
<dbReference type="InterPro" id="IPR024789">
    <property type="entry name" value="APC4"/>
</dbReference>
<dbReference type="GO" id="GO:0051301">
    <property type="term" value="P:cell division"/>
    <property type="evidence" value="ECO:0007669"/>
    <property type="project" value="UniProtKB-KW"/>
</dbReference>
<dbReference type="InterPro" id="IPR015943">
    <property type="entry name" value="WD40/YVTN_repeat-like_dom_sf"/>
</dbReference>
<dbReference type="HOGENOM" id="CLU_011501_0_0_1"/>
<gene>
    <name evidence="9" type="ORF">PV06_04892</name>
</gene>
<evidence type="ECO:0000256" key="3">
    <source>
        <dbReference type="ARBA" id="ARBA00022776"/>
    </source>
</evidence>
<keyword evidence="5" id="KW-0131">Cell cycle</keyword>
<dbReference type="Pfam" id="PF12896">
    <property type="entry name" value="ANAPC4"/>
    <property type="match status" value="1"/>
</dbReference>
<dbReference type="PANTHER" id="PTHR13260">
    <property type="entry name" value="ANAPHASE PROMOTING COMPLEX SUBUNIT 4 APC4"/>
    <property type="match status" value="1"/>
</dbReference>
<dbReference type="Pfam" id="PF12894">
    <property type="entry name" value="ANAPC4_WD40"/>
    <property type="match status" value="1"/>
</dbReference>
<sequence length="854" mass="93794">MHQIATTTLTEPCRPALLSYCPTMDLVTTVVKKVHNDHREGQVDVWRLNGQRVFGAEFERGGGDDDDDQDQDQSAGLERDGEGWIRGVCWRRDGQILAVACADGMVALINAFTGKVAHRISTQSQKRIPQPRPLSLSQSQTSSKSSRPASSSSPSSSLKPQQQPPSYTPTCISWNAHFASTTSSAIRSRLNETDPQVTLDEILGLRADVDKLLRMKADLPRELSALDMEVSLPKLATLPPRGVGTDDDIFSSRSSIDAVFHANGQTGSGYGGSIDRVDALLVGLQGDDGDGCAVHIRIFDSFEIGTVDVGACLPSGSKGGKVIRIESHPFLSTAFLVVERTTGDGDDSASLHLLGLDMSFISHTGGNLPLVARKATQLGNLLRYVAQIHTQLASEVKAAFDLPGRFLRNINESLAEGDDYVDFVHAAHHLAVTGECDGKLKEWLVDEVGERGLKRWEKAVGDCLDIVRRLTCECLIPALERGQVVLSRLDGLAQFAPTSSRLGLDEKDVRKVTETMGALAILAEDLLEDVRMEMIEFAAFMKWLKWECEVEALEETSERAAELRESWTGENELVMVLDYMSGAMKESRIKKYIVPDDPGQPTAGALFEDNTDAGFFVDYLKRRAAQTKDKKKMPPFGELVERLQMQAERAFGQVAETFRKSILPSHLLEFPKQCDPQRLDLRIVPDDGDRSLYRLLCMSRDQQEEEGSLHYIVSSMQQQEKGGRGLSFGPTTLPLSRIPGAKDILDVKFVDDETCMVLASTTENDVRIFSRMATGNVEATTDDWEVHHVFESGKMNSGMTPARLEVNGRVGRRVVAVVDEAGLGYVVLDLDAAAADETGEEKEGEEMSDQVMTG</sequence>
<dbReference type="InterPro" id="IPR024790">
    <property type="entry name" value="APC4_long_dom"/>
</dbReference>
<evidence type="ECO:0000259" key="8">
    <source>
        <dbReference type="Pfam" id="PF12896"/>
    </source>
</evidence>
<dbReference type="PANTHER" id="PTHR13260:SF0">
    <property type="entry name" value="ANAPHASE-PROMOTING COMPLEX SUBUNIT 4"/>
    <property type="match status" value="1"/>
</dbReference>
<keyword evidence="3" id="KW-0498">Mitosis</keyword>
<feature type="domain" description="Anaphase-promoting complex subunit 4-like WD40" evidence="7">
    <location>
        <begin position="18"/>
        <end position="133"/>
    </location>
</feature>
<evidence type="ECO:0000313" key="9">
    <source>
        <dbReference type="EMBL" id="KIW43830.1"/>
    </source>
</evidence>
<organism evidence="9 10">
    <name type="scientific">Exophiala oligosperma</name>
    <dbReference type="NCBI Taxonomy" id="215243"/>
    <lineage>
        <taxon>Eukaryota</taxon>
        <taxon>Fungi</taxon>
        <taxon>Dikarya</taxon>
        <taxon>Ascomycota</taxon>
        <taxon>Pezizomycotina</taxon>
        <taxon>Eurotiomycetes</taxon>
        <taxon>Chaetothyriomycetidae</taxon>
        <taxon>Chaetothyriales</taxon>
        <taxon>Herpotrichiellaceae</taxon>
        <taxon>Exophiala</taxon>
    </lineage>
</organism>
<evidence type="ECO:0000256" key="1">
    <source>
        <dbReference type="ARBA" id="ARBA00016067"/>
    </source>
</evidence>
<dbReference type="STRING" id="215243.A0A0D2DMW9"/>